<name>A0ABT4RHA4_9ACTN</name>
<evidence type="ECO:0000313" key="2">
    <source>
        <dbReference type="EMBL" id="MDA0137919.1"/>
    </source>
</evidence>
<accession>A0ABT4RHA4</accession>
<sequence>MADRSRCPNCKEPVSPFAAGCAVCGADLDTRRWDAGPGLGNRVGSWFSSLGSGPSLPYGMGWVLVLFFFLFGGAILSFLFGWV</sequence>
<evidence type="ECO:0008006" key="4">
    <source>
        <dbReference type="Google" id="ProtNLM"/>
    </source>
</evidence>
<keyword evidence="1" id="KW-0472">Membrane</keyword>
<proteinExistence type="predicted"/>
<feature type="transmembrane region" description="Helical" evidence="1">
    <location>
        <begin position="60"/>
        <end position="82"/>
    </location>
</feature>
<keyword evidence="3" id="KW-1185">Reference proteome</keyword>
<keyword evidence="1" id="KW-0812">Transmembrane</keyword>
<protein>
    <recommendedName>
        <fullName evidence="4">Zinc ribbon domain-containing protein</fullName>
    </recommendedName>
</protein>
<dbReference type="Proteomes" id="UP001147700">
    <property type="component" value="Unassembled WGS sequence"/>
</dbReference>
<evidence type="ECO:0000256" key="1">
    <source>
        <dbReference type="SAM" id="Phobius"/>
    </source>
</evidence>
<dbReference type="EMBL" id="JAPCID010000012">
    <property type="protein sequence ID" value="MDA0137919.1"/>
    <property type="molecule type" value="Genomic_DNA"/>
</dbReference>
<comment type="caution">
    <text evidence="2">The sequence shown here is derived from an EMBL/GenBank/DDBJ whole genome shotgun (WGS) entry which is preliminary data.</text>
</comment>
<evidence type="ECO:0000313" key="3">
    <source>
        <dbReference type="Proteomes" id="UP001147700"/>
    </source>
</evidence>
<dbReference type="RefSeq" id="WP_202952819.1">
    <property type="nucleotide sequence ID" value="NZ_JAPCID010000012.1"/>
</dbReference>
<organism evidence="2 3">
    <name type="scientific">Solirubrobacter deserti</name>
    <dbReference type="NCBI Taxonomy" id="2282478"/>
    <lineage>
        <taxon>Bacteria</taxon>
        <taxon>Bacillati</taxon>
        <taxon>Actinomycetota</taxon>
        <taxon>Thermoleophilia</taxon>
        <taxon>Solirubrobacterales</taxon>
        <taxon>Solirubrobacteraceae</taxon>
        <taxon>Solirubrobacter</taxon>
    </lineage>
</organism>
<gene>
    <name evidence="2" type="ORF">OJ962_10440</name>
</gene>
<keyword evidence="1" id="KW-1133">Transmembrane helix</keyword>
<reference evidence="2" key="1">
    <citation type="submission" date="2022-10" db="EMBL/GenBank/DDBJ databases">
        <title>The WGS of Solirubrobacter sp. CPCC 204708.</title>
        <authorList>
            <person name="Jiang Z."/>
        </authorList>
    </citation>
    <scope>NUCLEOTIDE SEQUENCE</scope>
    <source>
        <strain evidence="2">CPCC 204708</strain>
    </source>
</reference>